<evidence type="ECO:0000313" key="2">
    <source>
        <dbReference type="Ensembl" id="ENSPEMP00000028952.1"/>
    </source>
</evidence>
<organism evidence="2 3">
    <name type="scientific">Peromyscus maniculatus bairdii</name>
    <name type="common">Prairie deer mouse</name>
    <dbReference type="NCBI Taxonomy" id="230844"/>
    <lineage>
        <taxon>Eukaryota</taxon>
        <taxon>Metazoa</taxon>
        <taxon>Chordata</taxon>
        <taxon>Craniata</taxon>
        <taxon>Vertebrata</taxon>
        <taxon>Euteleostomi</taxon>
        <taxon>Mammalia</taxon>
        <taxon>Eutheria</taxon>
        <taxon>Euarchontoglires</taxon>
        <taxon>Glires</taxon>
        <taxon>Rodentia</taxon>
        <taxon>Myomorpha</taxon>
        <taxon>Muroidea</taxon>
        <taxon>Cricetidae</taxon>
        <taxon>Neotominae</taxon>
        <taxon>Peromyscus</taxon>
    </lineage>
</organism>
<reference evidence="2 3" key="1">
    <citation type="submission" date="2018-10" db="EMBL/GenBank/DDBJ databases">
        <title>Improved assembly of the deer mouse Peromyscus maniculatus genome.</title>
        <authorList>
            <person name="Lassance J.-M."/>
            <person name="Hoekstra H.E."/>
        </authorList>
    </citation>
    <scope>NUCLEOTIDE SEQUENCE [LARGE SCALE GENOMIC DNA]</scope>
</reference>
<sequence>MISTPLKHSGIHLSSGTSQRRNLPVDAVFIDSIPSGTFTPLKDLVKYQKSSLKLNGHEKNQLSETATCNNKNRFQSTMLSEATPSNSSLDVSAIKPNVDGLSNEKIYETPGKIFQRMKEKVQRDKEEQASRSSDLLGSPKCERNQVCTCNRDKQIQLQQTYLCEEKEKAFQFNTTLLGELPILNQEQGNVSASGISSKALTRAQFARQVHSKENTVKTTVSNKDTFVLEGGDSAYEQFENSYVTAVSTNCVPVKNHSRLMTSDNDITTEGTANEDIIEQNEKTGSRRTVLQDSVKDTCKVISAIPRLNLTVPGRSQRKVAKLDMIVSEVKKYQVVQLQEWMIKVINNNTAICVEGKLVDMTDVYWHSNVIVERIKHNELRTLSGNIYILKGLIDQISMKEAGYPCYLIRKFMFGFPRNWKEHIDNFLEQLREN</sequence>
<reference evidence="2" key="3">
    <citation type="submission" date="2025-09" db="UniProtKB">
        <authorList>
            <consortium name="Ensembl"/>
        </authorList>
    </citation>
    <scope>IDENTIFICATION</scope>
</reference>
<dbReference type="Ensembl" id="ENSPEMT00000040969.1">
    <property type="protein sequence ID" value="ENSPEMP00000028952.1"/>
    <property type="gene ID" value="ENSPEMG00000021507.2"/>
</dbReference>
<accession>A0A8C8UAX2</accession>
<dbReference type="Proteomes" id="UP000694547">
    <property type="component" value="Chromosome 14"/>
</dbReference>
<evidence type="ECO:0000313" key="3">
    <source>
        <dbReference type="Proteomes" id="UP000694547"/>
    </source>
</evidence>
<proteinExistence type="predicted"/>
<dbReference type="InterPro" id="IPR015216">
    <property type="entry name" value="SANTA"/>
</dbReference>
<protein>
    <submittedName>
        <fullName evidence="2">MIS18 binding protein 1</fullName>
    </submittedName>
</protein>
<dbReference type="PANTHER" id="PTHR16124">
    <property type="entry name" value="MIS18-BINDING PROTEIN 1"/>
    <property type="match status" value="1"/>
</dbReference>
<dbReference type="AlphaFoldDB" id="A0A8C8UAX2"/>
<keyword evidence="3" id="KW-1185">Reference proteome</keyword>
<dbReference type="PANTHER" id="PTHR16124:SF3">
    <property type="entry name" value="MIS18-BINDING PROTEIN 1"/>
    <property type="match status" value="1"/>
</dbReference>
<dbReference type="InterPro" id="IPR039110">
    <property type="entry name" value="KNL2-like"/>
</dbReference>
<evidence type="ECO:0000259" key="1">
    <source>
        <dbReference type="Pfam" id="PF09133"/>
    </source>
</evidence>
<name>A0A8C8UAX2_PERMB</name>
<dbReference type="GeneTree" id="ENSGT00390000007395"/>
<dbReference type="Pfam" id="PF09133">
    <property type="entry name" value="SANTA"/>
    <property type="match status" value="1"/>
</dbReference>
<reference evidence="2" key="2">
    <citation type="submission" date="2025-08" db="UniProtKB">
        <authorList>
            <consortium name="Ensembl"/>
        </authorList>
    </citation>
    <scope>IDENTIFICATION</scope>
</reference>
<feature type="domain" description="SANTA" evidence="1">
    <location>
        <begin position="335"/>
        <end position="421"/>
    </location>
</feature>
<dbReference type="GO" id="GO:0000775">
    <property type="term" value="C:chromosome, centromeric region"/>
    <property type="evidence" value="ECO:0007669"/>
    <property type="project" value="TreeGrafter"/>
</dbReference>